<dbReference type="EMBL" id="JACSQU010000007">
    <property type="protein sequence ID" value="MBD7942488.1"/>
    <property type="molecule type" value="Genomic_DNA"/>
</dbReference>
<evidence type="ECO:0000313" key="1">
    <source>
        <dbReference type="EMBL" id="MBD7942488.1"/>
    </source>
</evidence>
<protein>
    <recommendedName>
        <fullName evidence="3">50S ribosomal protein L9</fullName>
    </recommendedName>
</protein>
<reference evidence="1 2" key="1">
    <citation type="submission" date="2020-08" db="EMBL/GenBank/DDBJ databases">
        <title>A Genomic Blueprint of the Chicken Gut Microbiome.</title>
        <authorList>
            <person name="Gilroy R."/>
            <person name="Ravi A."/>
            <person name="Getino M."/>
            <person name="Pursley I."/>
            <person name="Horton D.L."/>
            <person name="Alikhan N.-F."/>
            <person name="Baker D."/>
            <person name="Gharbi K."/>
            <person name="Hall N."/>
            <person name="Watson M."/>
            <person name="Adriaenssens E.M."/>
            <person name="Foster-Nyarko E."/>
            <person name="Jarju S."/>
            <person name="Secka A."/>
            <person name="Antonio M."/>
            <person name="Oren A."/>
            <person name="Chaudhuri R."/>
            <person name="La Ragione R.M."/>
            <person name="Hildebrand F."/>
            <person name="Pallen M.J."/>
        </authorList>
    </citation>
    <scope>NUCLEOTIDE SEQUENCE [LARGE SCALE GENOMIC DNA]</scope>
    <source>
        <strain evidence="1 2">Sa3CVA3</strain>
    </source>
</reference>
<name>A0ABR8R3Y1_9CAUL</name>
<evidence type="ECO:0000313" key="2">
    <source>
        <dbReference type="Proteomes" id="UP000638918"/>
    </source>
</evidence>
<comment type="caution">
    <text evidence="1">The sequence shown here is derived from an EMBL/GenBank/DDBJ whole genome shotgun (WGS) entry which is preliminary data.</text>
</comment>
<accession>A0ABR8R3Y1</accession>
<organism evidence="1 2">
    <name type="scientific">Brevundimonas guildfordensis</name>
    <dbReference type="NCBI Taxonomy" id="2762241"/>
    <lineage>
        <taxon>Bacteria</taxon>
        <taxon>Pseudomonadati</taxon>
        <taxon>Pseudomonadota</taxon>
        <taxon>Alphaproteobacteria</taxon>
        <taxon>Caulobacterales</taxon>
        <taxon>Caulobacteraceae</taxon>
        <taxon>Brevundimonas</taxon>
    </lineage>
</organism>
<evidence type="ECO:0008006" key="3">
    <source>
        <dbReference type="Google" id="ProtNLM"/>
    </source>
</evidence>
<dbReference type="Proteomes" id="UP000638918">
    <property type="component" value="Unassembled WGS sequence"/>
</dbReference>
<proteinExistence type="predicted"/>
<gene>
    <name evidence="1" type="ORF">H9656_13950</name>
</gene>
<keyword evidence="2" id="KW-1185">Reference proteome</keyword>
<dbReference type="RefSeq" id="WP_191744870.1">
    <property type="nucleotide sequence ID" value="NZ_JACSQU010000007.1"/>
</dbReference>
<sequence length="86" mass="9180">MIEATEVTAVERRLENALKAAGFNVGRLNLTPLAQQVAAEEAKELLVAVNIQPIEAPFFGRGDGGVEVRFVFGTATDHVMAKTVLA</sequence>